<evidence type="ECO:0000259" key="2">
    <source>
        <dbReference type="PROSITE" id="PS50235"/>
    </source>
</evidence>
<feature type="region of interest" description="Disordered" evidence="1">
    <location>
        <begin position="277"/>
        <end position="297"/>
    </location>
</feature>
<dbReference type="Gene3D" id="3.90.70.10">
    <property type="entry name" value="Cysteine proteinases"/>
    <property type="match status" value="1"/>
</dbReference>
<accession>A0AAD5SEB1</accession>
<reference evidence="3" key="1">
    <citation type="submission" date="2020-05" db="EMBL/GenBank/DDBJ databases">
        <title>Phylogenomic resolution of chytrid fungi.</title>
        <authorList>
            <person name="Stajich J.E."/>
            <person name="Amses K."/>
            <person name="Simmons R."/>
            <person name="Seto K."/>
            <person name="Myers J."/>
            <person name="Bonds A."/>
            <person name="Quandt C.A."/>
            <person name="Barry K."/>
            <person name="Liu P."/>
            <person name="Grigoriev I."/>
            <person name="Longcore J.E."/>
            <person name="James T.Y."/>
        </authorList>
    </citation>
    <scope>NUCLEOTIDE SEQUENCE</scope>
    <source>
        <strain evidence="3">JEL0318</strain>
    </source>
</reference>
<dbReference type="InterPro" id="IPR038765">
    <property type="entry name" value="Papain-like_cys_pep_sf"/>
</dbReference>
<feature type="domain" description="USP" evidence="2">
    <location>
        <begin position="46"/>
        <end position="383"/>
    </location>
</feature>
<dbReference type="CDD" id="cd02257">
    <property type="entry name" value="Peptidase_C19"/>
    <property type="match status" value="1"/>
</dbReference>
<protein>
    <recommendedName>
        <fullName evidence="2">USP domain-containing protein</fullName>
    </recommendedName>
</protein>
<evidence type="ECO:0000256" key="1">
    <source>
        <dbReference type="SAM" id="MobiDB-lite"/>
    </source>
</evidence>
<evidence type="ECO:0000313" key="4">
    <source>
        <dbReference type="Proteomes" id="UP001212841"/>
    </source>
</evidence>
<organism evidence="3 4">
    <name type="scientific">Rhizophlyctis rosea</name>
    <dbReference type="NCBI Taxonomy" id="64517"/>
    <lineage>
        <taxon>Eukaryota</taxon>
        <taxon>Fungi</taxon>
        <taxon>Fungi incertae sedis</taxon>
        <taxon>Chytridiomycota</taxon>
        <taxon>Chytridiomycota incertae sedis</taxon>
        <taxon>Chytridiomycetes</taxon>
        <taxon>Rhizophlyctidales</taxon>
        <taxon>Rhizophlyctidaceae</taxon>
        <taxon>Rhizophlyctis</taxon>
    </lineage>
</organism>
<dbReference type="GO" id="GO:0016579">
    <property type="term" value="P:protein deubiquitination"/>
    <property type="evidence" value="ECO:0007669"/>
    <property type="project" value="InterPro"/>
</dbReference>
<gene>
    <name evidence="3" type="ORF">HK097_004144</name>
</gene>
<dbReference type="AlphaFoldDB" id="A0AAD5SEB1"/>
<sequence>MTAAVTRKVSKRLVSPTSTAPEIVIYPPDSDEEEANTYFAPNEFLVGLQNITRSNLVSALNAFLQVLVALPELNEELPRSSTDEKVASFTKMARSLRCDLDKGTIVEAGRLRLEWWEEKCRQTIRNTPSSLSPELDDATVLTQHFEHVVTPIMDEILSKTRFGKRFDGRLTEVANGPNGTDGRFLGATEQKTTTISLSLGDVPPTGKISLIPLLNKRLGHSTSTFFFGGSLPPSLRNRPQQSPIPAPKLKFSKLPFYLTFTFKRTLSAGTPPSSPLFSPSLFSPTSQPPRPTQPSPAVELPMEMDLSYSLSDLARSTRTGKDRDRTFYRLHGFVTHSGGHFLCYTRVWGGSEWFRCDDERIGDVELGVRVESRGVVLAVYRLQD</sequence>
<keyword evidence="4" id="KW-1185">Reference proteome</keyword>
<dbReference type="Proteomes" id="UP001212841">
    <property type="component" value="Unassembled WGS sequence"/>
</dbReference>
<dbReference type="PROSITE" id="PS50235">
    <property type="entry name" value="USP_3"/>
    <property type="match status" value="1"/>
</dbReference>
<dbReference type="GO" id="GO:0004843">
    <property type="term" value="F:cysteine-type deubiquitinase activity"/>
    <property type="evidence" value="ECO:0007669"/>
    <property type="project" value="InterPro"/>
</dbReference>
<evidence type="ECO:0000313" key="3">
    <source>
        <dbReference type="EMBL" id="KAJ3053505.1"/>
    </source>
</evidence>
<comment type="caution">
    <text evidence="3">The sequence shown here is derived from an EMBL/GenBank/DDBJ whole genome shotgun (WGS) entry which is preliminary data.</text>
</comment>
<dbReference type="InterPro" id="IPR028889">
    <property type="entry name" value="USP"/>
</dbReference>
<dbReference type="EMBL" id="JADGJD010000202">
    <property type="protein sequence ID" value="KAJ3053505.1"/>
    <property type="molecule type" value="Genomic_DNA"/>
</dbReference>
<name>A0AAD5SEB1_9FUNG</name>
<dbReference type="Pfam" id="PF00443">
    <property type="entry name" value="UCH"/>
    <property type="match status" value="1"/>
</dbReference>
<dbReference type="SUPFAM" id="SSF54001">
    <property type="entry name" value="Cysteine proteinases"/>
    <property type="match status" value="1"/>
</dbReference>
<proteinExistence type="predicted"/>
<dbReference type="InterPro" id="IPR001394">
    <property type="entry name" value="Peptidase_C19_UCH"/>
</dbReference>